<gene>
    <name evidence="1" type="ORF">BWY04_01098</name>
</gene>
<proteinExistence type="predicted"/>
<name>A0A1V5ZLE0_9BACT</name>
<dbReference type="EMBL" id="MWDB01000026">
    <property type="protein sequence ID" value="OQB41003.1"/>
    <property type="molecule type" value="Genomic_DNA"/>
</dbReference>
<accession>A0A1V5ZLE0</accession>
<organism evidence="1">
    <name type="scientific">candidate division CPR1 bacterium ADurb.Bin160</name>
    <dbReference type="NCBI Taxonomy" id="1852826"/>
    <lineage>
        <taxon>Bacteria</taxon>
        <taxon>candidate division CPR1</taxon>
    </lineage>
</organism>
<dbReference type="Proteomes" id="UP000485621">
    <property type="component" value="Unassembled WGS sequence"/>
</dbReference>
<dbReference type="AlphaFoldDB" id="A0A1V5ZLE0"/>
<reference evidence="1" key="1">
    <citation type="submission" date="2017-02" db="EMBL/GenBank/DDBJ databases">
        <title>Delving into the versatile metabolic prowess of the omnipresent phylum Bacteroidetes.</title>
        <authorList>
            <person name="Nobu M.K."/>
            <person name="Mei R."/>
            <person name="Narihiro T."/>
            <person name="Kuroda K."/>
            <person name="Liu W.-T."/>
        </authorList>
    </citation>
    <scope>NUCLEOTIDE SEQUENCE</scope>
    <source>
        <strain evidence="1">ADurb.Bin160</strain>
    </source>
</reference>
<evidence type="ECO:0000313" key="1">
    <source>
        <dbReference type="EMBL" id="OQB41003.1"/>
    </source>
</evidence>
<comment type="caution">
    <text evidence="1">The sequence shown here is derived from an EMBL/GenBank/DDBJ whole genome shotgun (WGS) entry which is preliminary data.</text>
</comment>
<protein>
    <submittedName>
        <fullName evidence="1">Uncharacterized protein</fullName>
    </submittedName>
</protein>
<sequence length="138" mass="16428">MQQTFIEVYNDYKDSLNKFIDQFSSIYGVNQLLSFISKKKILYKQDKIIVGFYSNQYMDRTDQNKPFIYTSLNFVFKQNTLSMPVIEKNVESMIMLDEKIEFDTITDFIKENFTNPSIFIENIKTLIDSTNVQNFIKF</sequence>